<dbReference type="EMBL" id="UOYP01000535">
    <property type="protein sequence ID" value="VAY89212.1"/>
    <property type="molecule type" value="Genomic_DNA"/>
</dbReference>
<evidence type="ECO:0000313" key="9">
    <source>
        <dbReference type="EMBL" id="VAY89212.1"/>
    </source>
</evidence>
<gene>
    <name evidence="9" type="primary">dppC</name>
    <name evidence="9" type="ORF">CARN8_5800003</name>
</gene>
<keyword evidence="3" id="KW-1003">Cell membrane</keyword>
<dbReference type="InterPro" id="IPR000515">
    <property type="entry name" value="MetI-like"/>
</dbReference>
<protein>
    <submittedName>
        <fullName evidence="9">Dipeptide transport system permease protein DppC</fullName>
    </submittedName>
</protein>
<keyword evidence="4 7" id="KW-0812">Transmembrane</keyword>
<dbReference type="PROSITE" id="PS50928">
    <property type="entry name" value="ABC_TM1"/>
    <property type="match status" value="1"/>
</dbReference>
<comment type="subcellular location">
    <subcellularLocation>
        <location evidence="1">Cell membrane</location>
        <topology evidence="1">Multi-pass membrane protein</topology>
    </subcellularLocation>
</comment>
<evidence type="ECO:0000256" key="4">
    <source>
        <dbReference type="ARBA" id="ARBA00022692"/>
    </source>
</evidence>
<feature type="domain" description="ABC transmembrane type-1" evidence="8">
    <location>
        <begin position="142"/>
        <end position="333"/>
    </location>
</feature>
<keyword evidence="2" id="KW-0813">Transport</keyword>
<dbReference type="InterPro" id="IPR035906">
    <property type="entry name" value="MetI-like_sf"/>
</dbReference>
<evidence type="ECO:0000256" key="6">
    <source>
        <dbReference type="ARBA" id="ARBA00023136"/>
    </source>
</evidence>
<evidence type="ECO:0000256" key="3">
    <source>
        <dbReference type="ARBA" id="ARBA00022475"/>
    </source>
</evidence>
<reference evidence="9" key="1">
    <citation type="submission" date="2018-10" db="EMBL/GenBank/DDBJ databases">
        <authorList>
            <person name="Plewniak F."/>
        </authorList>
    </citation>
    <scope>NUCLEOTIDE SEQUENCE</scope>
</reference>
<feature type="transmembrane region" description="Helical" evidence="7">
    <location>
        <begin position="312"/>
        <end position="333"/>
    </location>
</feature>
<sequence length="346" mass="37967">MTVQIYSSMGSENAWSLALRRLWRDPVGRISLGVVVFYLVLVGLVLMGWLGTHWNDPVAVNYAPPTWYATAANRVTLPAEEAWDRTQVIPLYGWTDPLEPIWSEARAAAQRIQSEPVSYRLTLPLGADKWGRDVGQKVLKGTQTSVWVGLVAAFVATFIGTVLGALAGYYGRGVDDLLNGFYGVLTSIPYLLLVFAVAAVFQQKGVGTLILILGLTGWTGVFRLVRAEYLKHRTREYVLAAGALGASHGRRVWVHILPNVSHVVLVQFSQNLVGFIKSEVILSFLGFGVPVSSVSWGSMLNEAQNELILGKWWQLVVTTVAMAIFVTALSLLTDALRDALDPRLNS</sequence>
<evidence type="ECO:0000256" key="1">
    <source>
        <dbReference type="ARBA" id="ARBA00004651"/>
    </source>
</evidence>
<organism evidence="9">
    <name type="scientific">mine drainage metagenome</name>
    <dbReference type="NCBI Taxonomy" id="410659"/>
    <lineage>
        <taxon>unclassified sequences</taxon>
        <taxon>metagenomes</taxon>
        <taxon>ecological metagenomes</taxon>
    </lineage>
</organism>
<dbReference type="Pfam" id="PF00528">
    <property type="entry name" value="BPD_transp_1"/>
    <property type="match status" value="1"/>
</dbReference>
<feature type="transmembrane region" description="Helical" evidence="7">
    <location>
        <begin position="280"/>
        <end position="300"/>
    </location>
</feature>
<evidence type="ECO:0000256" key="5">
    <source>
        <dbReference type="ARBA" id="ARBA00022989"/>
    </source>
</evidence>
<dbReference type="CDD" id="cd06261">
    <property type="entry name" value="TM_PBP2"/>
    <property type="match status" value="1"/>
</dbReference>
<evidence type="ECO:0000256" key="2">
    <source>
        <dbReference type="ARBA" id="ARBA00022448"/>
    </source>
</evidence>
<feature type="transmembrane region" description="Helical" evidence="7">
    <location>
        <begin position="207"/>
        <end position="225"/>
    </location>
</feature>
<evidence type="ECO:0000256" key="7">
    <source>
        <dbReference type="SAM" id="Phobius"/>
    </source>
</evidence>
<name>A0A3P3ZRE1_9ZZZZ</name>
<proteinExistence type="predicted"/>
<feature type="transmembrane region" description="Helical" evidence="7">
    <location>
        <begin position="30"/>
        <end position="50"/>
    </location>
</feature>
<keyword evidence="5 7" id="KW-1133">Transmembrane helix</keyword>
<feature type="transmembrane region" description="Helical" evidence="7">
    <location>
        <begin position="146"/>
        <end position="169"/>
    </location>
</feature>
<evidence type="ECO:0000259" key="8">
    <source>
        <dbReference type="PROSITE" id="PS50928"/>
    </source>
</evidence>
<dbReference type="AlphaFoldDB" id="A0A3P3ZRE1"/>
<dbReference type="PANTHER" id="PTHR43386">
    <property type="entry name" value="OLIGOPEPTIDE TRANSPORT SYSTEM PERMEASE PROTEIN APPC"/>
    <property type="match status" value="1"/>
</dbReference>
<dbReference type="InterPro" id="IPR050366">
    <property type="entry name" value="BP-dependent_transpt_permease"/>
</dbReference>
<keyword evidence="6 7" id="KW-0472">Membrane</keyword>
<dbReference type="PANTHER" id="PTHR43386:SF1">
    <property type="entry name" value="D,D-DIPEPTIDE TRANSPORT SYSTEM PERMEASE PROTEIN DDPC-RELATED"/>
    <property type="match status" value="1"/>
</dbReference>
<accession>A0A3P3ZRE1</accession>
<dbReference type="GO" id="GO:0005886">
    <property type="term" value="C:plasma membrane"/>
    <property type="evidence" value="ECO:0007669"/>
    <property type="project" value="UniProtKB-SubCell"/>
</dbReference>
<dbReference type="GO" id="GO:0055085">
    <property type="term" value="P:transmembrane transport"/>
    <property type="evidence" value="ECO:0007669"/>
    <property type="project" value="InterPro"/>
</dbReference>
<dbReference type="Gene3D" id="1.10.3720.10">
    <property type="entry name" value="MetI-like"/>
    <property type="match status" value="1"/>
</dbReference>
<feature type="transmembrane region" description="Helical" evidence="7">
    <location>
        <begin position="181"/>
        <end position="201"/>
    </location>
</feature>
<dbReference type="SUPFAM" id="SSF161098">
    <property type="entry name" value="MetI-like"/>
    <property type="match status" value="1"/>
</dbReference>